<dbReference type="EMBL" id="CP011267">
    <property type="protein sequence ID" value="AKG91160.1"/>
    <property type="molecule type" value="Genomic_DNA"/>
</dbReference>
<dbReference type="GeneID" id="24804122"/>
<proteinExistence type="predicted"/>
<dbReference type="RefSeq" id="WP_156967429.1">
    <property type="nucleotide sequence ID" value="NZ_CP011267.1"/>
</dbReference>
<dbReference type="Proteomes" id="UP000034723">
    <property type="component" value="Chromosome"/>
</dbReference>
<dbReference type="KEGG" id="gah:GAH_01552"/>
<organism evidence="1 2">
    <name type="scientific">Geoglobus ahangari</name>
    <dbReference type="NCBI Taxonomy" id="113653"/>
    <lineage>
        <taxon>Archaea</taxon>
        <taxon>Methanobacteriati</taxon>
        <taxon>Methanobacteriota</taxon>
        <taxon>Archaeoglobi</taxon>
        <taxon>Archaeoglobales</taxon>
        <taxon>Archaeoglobaceae</taxon>
        <taxon>Geoglobus</taxon>
    </lineage>
</organism>
<accession>A0A0F7IER2</accession>
<dbReference type="HOGENOM" id="CLU_2597548_0_0_2"/>
<sequence length="79" mass="8791">MVRMQVTERALEKLRRMGFGQITLTTTLYCCDVLVDIAKGRGEVLVFSRDGVEIYADEGMADLLANATLDYDGGFVLRV</sequence>
<name>A0A0F7IER2_9EURY</name>
<gene>
    <name evidence="1" type="ORF">GAH_01552</name>
</gene>
<dbReference type="InParanoid" id="A0A0F7IER2"/>
<dbReference type="STRING" id="113653.GAH_01552"/>
<reference evidence="1 2" key="1">
    <citation type="submission" date="2015-04" db="EMBL/GenBank/DDBJ databases">
        <title>The complete genome sequence of the hyperthermophilic, obligate iron-reducing archaeon Geoglobus ahangari strain 234T.</title>
        <authorList>
            <person name="Manzella M.P."/>
            <person name="Holmes D.E."/>
            <person name="Rocheleau J.M."/>
            <person name="Chung A."/>
            <person name="Reguera G."/>
            <person name="Kashefi K."/>
        </authorList>
    </citation>
    <scope>NUCLEOTIDE SEQUENCE [LARGE SCALE GENOMIC DNA]</scope>
    <source>
        <strain evidence="1 2">234</strain>
    </source>
</reference>
<evidence type="ECO:0000313" key="1">
    <source>
        <dbReference type="EMBL" id="AKG91160.1"/>
    </source>
</evidence>
<evidence type="ECO:0000313" key="2">
    <source>
        <dbReference type="Proteomes" id="UP000034723"/>
    </source>
</evidence>
<keyword evidence="2" id="KW-1185">Reference proteome</keyword>
<protein>
    <submittedName>
        <fullName evidence="1">Uncharacterized protein</fullName>
    </submittedName>
</protein>
<dbReference type="AlphaFoldDB" id="A0A0F7IER2"/>